<dbReference type="PRINTS" id="PR00463">
    <property type="entry name" value="EP450I"/>
</dbReference>
<evidence type="ECO:0000313" key="8">
    <source>
        <dbReference type="EMBL" id="CAD6247820.1"/>
    </source>
</evidence>
<keyword evidence="2 4" id="KW-0479">Metal-binding</keyword>
<gene>
    <name evidence="8" type="ORF">NCGR_LOCUS31996</name>
</gene>
<name>A0A811PK83_9POAL</name>
<dbReference type="InterPro" id="IPR001128">
    <property type="entry name" value="Cyt_P450"/>
</dbReference>
<dbReference type="CDD" id="cd11072">
    <property type="entry name" value="CYP71-like"/>
    <property type="match status" value="1"/>
</dbReference>
<dbReference type="GO" id="GO:0004497">
    <property type="term" value="F:monooxygenase activity"/>
    <property type="evidence" value="ECO:0007669"/>
    <property type="project" value="UniProtKB-KW"/>
</dbReference>
<evidence type="ECO:0000256" key="7">
    <source>
        <dbReference type="SAM" id="SignalP"/>
    </source>
</evidence>
<protein>
    <recommendedName>
        <fullName evidence="10">Cytochrome P450</fullName>
    </recommendedName>
</protein>
<dbReference type="GO" id="GO:0016705">
    <property type="term" value="F:oxidoreductase activity, acting on paired donors, with incorporation or reduction of molecular oxygen"/>
    <property type="evidence" value="ECO:0007669"/>
    <property type="project" value="InterPro"/>
</dbReference>
<keyword evidence="6" id="KW-0812">Transmembrane</keyword>
<dbReference type="InterPro" id="IPR017972">
    <property type="entry name" value="Cyt_P450_CS"/>
</dbReference>
<dbReference type="Pfam" id="PF00067">
    <property type="entry name" value="p450"/>
    <property type="match status" value="2"/>
</dbReference>
<dbReference type="PRINTS" id="PR00385">
    <property type="entry name" value="P450"/>
</dbReference>
<dbReference type="GO" id="GO:0005506">
    <property type="term" value="F:iron ion binding"/>
    <property type="evidence" value="ECO:0007669"/>
    <property type="project" value="InterPro"/>
</dbReference>
<feature type="transmembrane region" description="Helical" evidence="6">
    <location>
        <begin position="317"/>
        <end position="337"/>
    </location>
</feature>
<evidence type="ECO:0000256" key="1">
    <source>
        <dbReference type="ARBA" id="ARBA00010617"/>
    </source>
</evidence>
<keyword evidence="5" id="KW-0560">Oxidoreductase</keyword>
<evidence type="ECO:0000256" key="3">
    <source>
        <dbReference type="ARBA" id="ARBA00023004"/>
    </source>
</evidence>
<dbReference type="Proteomes" id="UP000604825">
    <property type="component" value="Unassembled WGS sequence"/>
</dbReference>
<dbReference type="InterPro" id="IPR002401">
    <property type="entry name" value="Cyt_P450_E_grp-I"/>
</dbReference>
<dbReference type="GO" id="GO:0020037">
    <property type="term" value="F:heme binding"/>
    <property type="evidence" value="ECO:0007669"/>
    <property type="project" value="InterPro"/>
</dbReference>
<reference evidence="8" key="1">
    <citation type="submission" date="2020-10" db="EMBL/GenBank/DDBJ databases">
        <authorList>
            <person name="Han B."/>
            <person name="Lu T."/>
            <person name="Zhao Q."/>
            <person name="Huang X."/>
            <person name="Zhao Y."/>
        </authorList>
    </citation>
    <scope>NUCLEOTIDE SEQUENCE</scope>
</reference>
<keyword evidence="7" id="KW-0732">Signal</keyword>
<dbReference type="PANTHER" id="PTHR47955:SF21">
    <property type="entry name" value="OS06G0642300 PROTEIN"/>
    <property type="match status" value="1"/>
</dbReference>
<dbReference type="PANTHER" id="PTHR47955">
    <property type="entry name" value="CYTOCHROME P450 FAMILY 71 PROTEIN"/>
    <property type="match status" value="1"/>
</dbReference>
<keyword evidence="9" id="KW-1185">Reference proteome</keyword>
<proteinExistence type="inferred from homology"/>
<dbReference type="EMBL" id="CAJGYO010000007">
    <property type="protein sequence ID" value="CAD6247820.1"/>
    <property type="molecule type" value="Genomic_DNA"/>
</dbReference>
<dbReference type="InterPro" id="IPR036396">
    <property type="entry name" value="Cyt_P450_sf"/>
</dbReference>
<keyword evidence="5" id="KW-0503">Monooxygenase</keyword>
<keyword evidence="6" id="KW-0472">Membrane</keyword>
<feature type="chain" id="PRO_5032695138" description="Cytochrome P450" evidence="7">
    <location>
        <begin position="27"/>
        <end position="542"/>
    </location>
</feature>
<organism evidence="8 9">
    <name type="scientific">Miscanthus lutarioriparius</name>
    <dbReference type="NCBI Taxonomy" id="422564"/>
    <lineage>
        <taxon>Eukaryota</taxon>
        <taxon>Viridiplantae</taxon>
        <taxon>Streptophyta</taxon>
        <taxon>Embryophyta</taxon>
        <taxon>Tracheophyta</taxon>
        <taxon>Spermatophyta</taxon>
        <taxon>Magnoliopsida</taxon>
        <taxon>Liliopsida</taxon>
        <taxon>Poales</taxon>
        <taxon>Poaceae</taxon>
        <taxon>PACMAD clade</taxon>
        <taxon>Panicoideae</taxon>
        <taxon>Andropogonodae</taxon>
        <taxon>Andropogoneae</taxon>
        <taxon>Saccharinae</taxon>
        <taxon>Miscanthus</taxon>
    </lineage>
</organism>
<keyword evidence="3 4" id="KW-0408">Iron</keyword>
<feature type="signal peptide" evidence="7">
    <location>
        <begin position="1"/>
        <end position="26"/>
    </location>
</feature>
<dbReference type="AlphaFoldDB" id="A0A811PK83"/>
<keyword evidence="4 5" id="KW-0349">Heme</keyword>
<comment type="similarity">
    <text evidence="1 5">Belongs to the cytochrome P450 family.</text>
</comment>
<evidence type="ECO:0008006" key="10">
    <source>
        <dbReference type="Google" id="ProtNLM"/>
    </source>
</evidence>
<evidence type="ECO:0000256" key="6">
    <source>
        <dbReference type="SAM" id="Phobius"/>
    </source>
</evidence>
<dbReference type="SUPFAM" id="SSF48264">
    <property type="entry name" value="Cytochrome P450"/>
    <property type="match status" value="1"/>
</dbReference>
<comment type="caution">
    <text evidence="8">The sequence shown here is derived from an EMBL/GenBank/DDBJ whole genome shotgun (WGS) entry which is preliminary data.</text>
</comment>
<dbReference type="OrthoDB" id="620898at2759"/>
<dbReference type="PROSITE" id="PS00086">
    <property type="entry name" value="CYTOCHROME_P450"/>
    <property type="match status" value="1"/>
</dbReference>
<evidence type="ECO:0000256" key="2">
    <source>
        <dbReference type="ARBA" id="ARBA00022723"/>
    </source>
</evidence>
<dbReference type="Gene3D" id="1.10.630.10">
    <property type="entry name" value="Cytochrome P450"/>
    <property type="match status" value="1"/>
</dbReference>
<comment type="cofactor">
    <cofactor evidence="4">
        <name>heme</name>
        <dbReference type="ChEBI" id="CHEBI:30413"/>
    </cofactor>
</comment>
<keyword evidence="6" id="KW-1133">Transmembrane helix</keyword>
<evidence type="ECO:0000256" key="4">
    <source>
        <dbReference type="PIRSR" id="PIRSR602401-1"/>
    </source>
</evidence>
<sequence length="542" mass="60397">MEQASHYLCLFLALLLPLLLLRLLRKRDGNAGGVRLPPGPWKLPVIGSLHHIGGKPHVHRAFADLARRLDAPLMHLRLGEVPVVVATSRDAAREVLRTNDVAFATRPSSPTAKIMMEDGVGLAFAPYGDLWRRLRKMSIMELLSARRVQSFRHVREDEVARIVAAVTATPPGEPINVSHRIAVMVADSAVRAMIGDRFSRRDEFLVSLEEGLKLLPGFNLGDLFPSSPFVSFLSGTAGRAHANHRKNSELMGCATKEHEESTAAAVANGGAQEEEDLVDVLLRIQKEGGLDMPLTMGMIKAVILVSAYIEQVFSYHICLYMFALCLSCMFLEILHIYDLFIPGSETSATTLEWAMSELMRCPDVMKKAQAELRDNLNGKPKVTEDDLVQMKYLKLIIKETLRLYPAAPLLLPREARESCKILGYDVPKGTTVLVNAWAIGRDPKYWNDAEDFKPERFECSTIDFKGMDFEYIPFGAGRRICPGMVFAESNIELALAGLLHHFDWKLEEGLKPSELDMTEGIGLTVGKKNDLLLHPMVRVPHQ</sequence>
<evidence type="ECO:0000313" key="9">
    <source>
        <dbReference type="Proteomes" id="UP000604825"/>
    </source>
</evidence>
<feature type="binding site" description="axial binding residue" evidence="4">
    <location>
        <position position="481"/>
    </location>
    <ligand>
        <name>heme</name>
        <dbReference type="ChEBI" id="CHEBI:30413"/>
    </ligand>
    <ligandPart>
        <name>Fe</name>
        <dbReference type="ChEBI" id="CHEBI:18248"/>
    </ligandPart>
</feature>
<accession>A0A811PK83</accession>
<evidence type="ECO:0000256" key="5">
    <source>
        <dbReference type="RuleBase" id="RU000461"/>
    </source>
</evidence>